<evidence type="ECO:0000313" key="1">
    <source>
        <dbReference type="EMBL" id="RAO95222.1"/>
    </source>
</evidence>
<dbReference type="RefSeq" id="WP_112665191.1">
    <property type="nucleotide sequence ID" value="NZ_QKVO01000002.1"/>
</dbReference>
<gene>
    <name evidence="1" type="ORF">DNK47_01185</name>
</gene>
<sequence length="297" mass="32919">MKAKLIGFLGLFIAPPATIFTLLSFQDKGLKVMDIEGSGSLYEPILLLTKDHKLNTELNVLPTGSAGGKEALNNKSSDLALTSLSTKENSVPKEAKLAEDPIYLVHKKGTKCSTLNSNGQSQTQNDLLAKLFKRENGCKDFVLFLREGGHERSNLNKTVITQEQLKELGIIVRELPENNFLAYERFSREAYADSIIFFPHSFIELNKDLFSGYEQKKLNGNSKADSPKLKKELNLLFNTEKAGENSELKQLIIKILGGSEGLKEKFKLTPQTWNDKGEASCTGKNIDDLFNGKGSSK</sequence>
<keyword evidence="2" id="KW-1185">Reference proteome</keyword>
<accession>A0A328PK44</accession>
<protein>
    <recommendedName>
        <fullName evidence="3">Phosphate ABC transporter substrate-binding protein</fullName>
    </recommendedName>
</protein>
<dbReference type="EMBL" id="QKVO01000002">
    <property type="protein sequence ID" value="RAO95222.1"/>
    <property type="molecule type" value="Genomic_DNA"/>
</dbReference>
<dbReference type="Proteomes" id="UP000249762">
    <property type="component" value="Unassembled WGS sequence"/>
</dbReference>
<name>A0A328PK44_9MOLU</name>
<evidence type="ECO:0008006" key="3">
    <source>
        <dbReference type="Google" id="ProtNLM"/>
    </source>
</evidence>
<comment type="caution">
    <text evidence="1">The sequence shown here is derived from an EMBL/GenBank/DDBJ whole genome shotgun (WGS) entry which is preliminary data.</text>
</comment>
<evidence type="ECO:0000313" key="2">
    <source>
        <dbReference type="Proteomes" id="UP000249762"/>
    </source>
</evidence>
<proteinExistence type="predicted"/>
<organism evidence="1 2">
    <name type="scientific">Mycoplasma wenyonii</name>
    <dbReference type="NCBI Taxonomy" id="65123"/>
    <lineage>
        <taxon>Bacteria</taxon>
        <taxon>Bacillati</taxon>
        <taxon>Mycoplasmatota</taxon>
        <taxon>Mollicutes</taxon>
        <taxon>Mycoplasmataceae</taxon>
        <taxon>Mycoplasma</taxon>
    </lineage>
</organism>
<reference evidence="2" key="1">
    <citation type="submission" date="2018-06" db="EMBL/GenBank/DDBJ databases">
        <authorList>
            <person name="Martinez Ocampo F."/>
            <person name="Quiroz Castaneda R.E."/>
            <person name="Rojas Lopez X."/>
        </authorList>
    </citation>
    <scope>NUCLEOTIDE SEQUENCE [LARGE SCALE GENOMIC DNA]</scope>
    <source>
        <strain evidence="2">INIFAP02</strain>
    </source>
</reference>
<dbReference type="AlphaFoldDB" id="A0A328PK44"/>